<evidence type="ECO:0000256" key="1">
    <source>
        <dbReference type="SAM" id="Phobius"/>
    </source>
</evidence>
<name>A0ABT5SK08_9MICO</name>
<evidence type="ECO:0000313" key="3">
    <source>
        <dbReference type="EMBL" id="MDD7963144.1"/>
    </source>
</evidence>
<organism evidence="3 4">
    <name type="scientific">Microbacterium thalli</name>
    <dbReference type="NCBI Taxonomy" id="3027921"/>
    <lineage>
        <taxon>Bacteria</taxon>
        <taxon>Bacillati</taxon>
        <taxon>Actinomycetota</taxon>
        <taxon>Actinomycetes</taxon>
        <taxon>Micrococcales</taxon>
        <taxon>Microbacteriaceae</taxon>
        <taxon>Microbacterium</taxon>
    </lineage>
</organism>
<feature type="transmembrane region" description="Helical" evidence="1">
    <location>
        <begin position="176"/>
        <end position="197"/>
    </location>
</feature>
<gene>
    <name evidence="3" type="ORF">PUW80_12380</name>
</gene>
<feature type="transmembrane region" description="Helical" evidence="1">
    <location>
        <begin position="122"/>
        <end position="141"/>
    </location>
</feature>
<dbReference type="EMBL" id="JAQZCI010000003">
    <property type="protein sequence ID" value="MDD7963144.1"/>
    <property type="molecule type" value="Genomic_DNA"/>
</dbReference>
<dbReference type="SUPFAM" id="SSF48317">
    <property type="entry name" value="Acid phosphatase/Vanadium-dependent haloperoxidase"/>
    <property type="match status" value="1"/>
</dbReference>
<protein>
    <submittedName>
        <fullName evidence="3">Phosphatase PAP2 family protein</fullName>
    </submittedName>
</protein>
<sequence>MNRGTQYLRLALLQALAVAITVAVSVFTANGQLVDQAVMDTTIQSSEPAVRLARQFGENTVVIVAAGLVIGSVVLALARRRFADAAIAVTVFAGAALTSNILKHNVIVRPDLTLGLDEYSNSLPSGHATLAIAAACAALFAAPRHLKLPLVPVLTGWAILSGFGVIAAGWHRPSDVVTASLIVGFWCSAASGLRALLHRPGGGADRAVVTTRRSRIATSVLVSGSVVAAIALSLSYAVGTGRTVWSAALIAIAITATTLAALYMSLGSSRAASASRVVSARGVATA</sequence>
<dbReference type="InterPro" id="IPR036938">
    <property type="entry name" value="PAP2/HPO_sf"/>
</dbReference>
<keyword evidence="1" id="KW-0812">Transmembrane</keyword>
<feature type="transmembrane region" description="Helical" evidence="1">
    <location>
        <begin position="244"/>
        <end position="266"/>
    </location>
</feature>
<evidence type="ECO:0000259" key="2">
    <source>
        <dbReference type="SMART" id="SM00014"/>
    </source>
</evidence>
<proteinExistence type="predicted"/>
<dbReference type="Proteomes" id="UP001218170">
    <property type="component" value="Unassembled WGS sequence"/>
</dbReference>
<keyword evidence="4" id="KW-1185">Reference proteome</keyword>
<feature type="domain" description="Phosphatidic acid phosphatase type 2/haloperoxidase" evidence="2">
    <location>
        <begin position="82"/>
        <end position="191"/>
    </location>
</feature>
<dbReference type="SMART" id="SM00014">
    <property type="entry name" value="acidPPc"/>
    <property type="match status" value="1"/>
</dbReference>
<keyword evidence="1" id="KW-0472">Membrane</keyword>
<reference evidence="3 4" key="1">
    <citation type="submission" date="2023-02" db="EMBL/GenBank/DDBJ databases">
        <title>Study of novel species of the Microbacterium genus.</title>
        <authorList>
            <person name="Arroyo-Herrera I."/>
            <person name="Roman-Ponce B."/>
            <person name="Vasquez-Murrieta M.S."/>
        </authorList>
    </citation>
    <scope>NUCLEOTIDE SEQUENCE [LARGE SCALE GENOMIC DNA]</scope>
    <source>
        <strain evidence="3 4">NE1TT3</strain>
    </source>
</reference>
<dbReference type="Gene3D" id="1.20.144.10">
    <property type="entry name" value="Phosphatidic acid phosphatase type 2/haloperoxidase"/>
    <property type="match status" value="1"/>
</dbReference>
<evidence type="ECO:0000313" key="4">
    <source>
        <dbReference type="Proteomes" id="UP001218170"/>
    </source>
</evidence>
<accession>A0ABT5SK08</accession>
<feature type="transmembrane region" description="Helical" evidence="1">
    <location>
        <begin position="148"/>
        <end position="170"/>
    </location>
</feature>
<dbReference type="RefSeq" id="WP_274264814.1">
    <property type="nucleotide sequence ID" value="NZ_JAQZCI010000003.1"/>
</dbReference>
<dbReference type="Pfam" id="PF01569">
    <property type="entry name" value="PAP2"/>
    <property type="match status" value="1"/>
</dbReference>
<feature type="transmembrane region" description="Helical" evidence="1">
    <location>
        <begin position="218"/>
        <end position="238"/>
    </location>
</feature>
<comment type="caution">
    <text evidence="3">The sequence shown here is derived from an EMBL/GenBank/DDBJ whole genome shotgun (WGS) entry which is preliminary data.</text>
</comment>
<keyword evidence="1" id="KW-1133">Transmembrane helix</keyword>
<feature type="transmembrane region" description="Helical" evidence="1">
    <location>
        <begin position="60"/>
        <end position="78"/>
    </location>
</feature>
<feature type="transmembrane region" description="Helical" evidence="1">
    <location>
        <begin position="85"/>
        <end position="102"/>
    </location>
</feature>
<dbReference type="InterPro" id="IPR000326">
    <property type="entry name" value="PAP2/HPO"/>
</dbReference>